<organism evidence="1 2">
    <name type="scientific">Corynebacterium marinum DSM 44953</name>
    <dbReference type="NCBI Taxonomy" id="1224162"/>
    <lineage>
        <taxon>Bacteria</taxon>
        <taxon>Bacillati</taxon>
        <taxon>Actinomycetota</taxon>
        <taxon>Actinomycetes</taxon>
        <taxon>Mycobacteriales</taxon>
        <taxon>Corynebacteriaceae</taxon>
        <taxon>Corynebacterium</taxon>
    </lineage>
</organism>
<reference evidence="1 2" key="1">
    <citation type="submission" date="2014-05" db="EMBL/GenBank/DDBJ databases">
        <title>Complete genome sequence of Corynebacterium marinum DSM 44953.</title>
        <authorList>
            <person name="Schaffert L."/>
            <person name="Albersmeier A."/>
            <person name="Kalinowski J."/>
            <person name="Ruckert C."/>
        </authorList>
    </citation>
    <scope>NUCLEOTIDE SEQUENCE [LARGE SCALE GENOMIC DNA]</scope>
    <source>
        <strain evidence="1 2">DSM 44953</strain>
    </source>
</reference>
<dbReference type="OrthoDB" id="4413372at2"/>
<dbReference type="Proteomes" id="UP000031928">
    <property type="component" value="Chromosome"/>
</dbReference>
<dbReference type="RefSeq" id="WP_042620903.1">
    <property type="nucleotide sequence ID" value="NZ_CP007790.1"/>
</dbReference>
<keyword evidence="2" id="KW-1185">Reference proteome</keyword>
<name>A0A0B6TE59_9CORY</name>
<dbReference type="KEGG" id="cmq:B840_03030"/>
<evidence type="ECO:0000313" key="1">
    <source>
        <dbReference type="EMBL" id="AJK68232.1"/>
    </source>
</evidence>
<dbReference type="EMBL" id="CP007790">
    <property type="protein sequence ID" value="AJK68232.1"/>
    <property type="molecule type" value="Genomic_DNA"/>
</dbReference>
<gene>
    <name evidence="1" type="ORF">B840_03030</name>
</gene>
<evidence type="ECO:0000313" key="2">
    <source>
        <dbReference type="Proteomes" id="UP000031928"/>
    </source>
</evidence>
<dbReference type="HOGENOM" id="CLU_1583742_0_0_11"/>
<evidence type="ECO:0008006" key="3">
    <source>
        <dbReference type="Google" id="ProtNLM"/>
    </source>
</evidence>
<dbReference type="AlphaFoldDB" id="A0A0B6TE59"/>
<proteinExistence type="predicted"/>
<protein>
    <recommendedName>
        <fullName evidence="3">DUF4303 domain-containing protein</fullName>
    </recommendedName>
</protein>
<accession>A0A0B6TE59</accession>
<sequence length="173" mass="18573">MQKPFEDLSREFAASIADVVDAHAGTFDGQKVTGLALCPADDHLVPYLGVVFAGDTDDPDAPIEEVYGQWSPEESGEEISNERLDAASNSTNDLASAWPEEGWASFGPLLRQALVEALGAPAVREALTRNGWDPFLYLFLAGEGVVDGESLPVLNPGRQADPDYRALERLTGV</sequence>